<dbReference type="Pfam" id="PF13450">
    <property type="entry name" value="NAD_binding_8"/>
    <property type="match status" value="1"/>
</dbReference>
<dbReference type="SUPFAM" id="SSF55856">
    <property type="entry name" value="Cytochrome b5-like heme/steroid binding domain"/>
    <property type="match status" value="1"/>
</dbReference>
<evidence type="ECO:0000256" key="5">
    <source>
        <dbReference type="SAM" id="Phobius"/>
    </source>
</evidence>
<dbReference type="FunFam" id="3.10.120.10:FF:000007">
    <property type="entry name" value="Sulfite oxidase, mitochondrial"/>
    <property type="match status" value="1"/>
</dbReference>
<dbReference type="PANTHER" id="PTHR19359:SF95">
    <property type="entry name" value="CYTOCHROME B5 TYPE B"/>
    <property type="match status" value="1"/>
</dbReference>
<dbReference type="AlphaFoldDB" id="A0A6C0EHB6"/>
<dbReference type="InterPro" id="IPR001199">
    <property type="entry name" value="Cyt_B5-like_heme/steroid-bd"/>
</dbReference>
<evidence type="ECO:0000256" key="2">
    <source>
        <dbReference type="ARBA" id="ARBA00022723"/>
    </source>
</evidence>
<dbReference type="InterPro" id="IPR002937">
    <property type="entry name" value="Amino_oxidase"/>
</dbReference>
<reference evidence="7" key="1">
    <citation type="journal article" date="2020" name="Nature">
        <title>Giant virus diversity and host interactions through global metagenomics.</title>
        <authorList>
            <person name="Schulz F."/>
            <person name="Roux S."/>
            <person name="Paez-Espino D."/>
            <person name="Jungbluth S."/>
            <person name="Walsh D.A."/>
            <person name="Denef V.J."/>
            <person name="McMahon K.D."/>
            <person name="Konstantinidis K.T."/>
            <person name="Eloe-Fadrosh E.A."/>
            <person name="Kyrpides N.C."/>
            <person name="Woyke T."/>
        </authorList>
    </citation>
    <scope>NUCLEOTIDE SEQUENCE</scope>
    <source>
        <strain evidence="7">GVMAG-M-3300001348-25</strain>
    </source>
</reference>
<dbReference type="PANTHER" id="PTHR19359">
    <property type="entry name" value="CYTOCHROME B5"/>
    <property type="match status" value="1"/>
</dbReference>
<dbReference type="SUPFAM" id="SSF51905">
    <property type="entry name" value="FAD/NAD(P)-binding domain"/>
    <property type="match status" value="1"/>
</dbReference>
<dbReference type="GO" id="GO:0020037">
    <property type="term" value="F:heme binding"/>
    <property type="evidence" value="ECO:0007669"/>
    <property type="project" value="TreeGrafter"/>
</dbReference>
<protein>
    <recommendedName>
        <fullName evidence="6">Cytochrome b5 heme-binding domain-containing protein</fullName>
    </recommendedName>
</protein>
<dbReference type="InterPro" id="IPR036188">
    <property type="entry name" value="FAD/NAD-bd_sf"/>
</dbReference>
<dbReference type="Gene3D" id="3.10.120.10">
    <property type="entry name" value="Cytochrome b5-like heme/steroid binding domain"/>
    <property type="match status" value="1"/>
</dbReference>
<keyword evidence="1" id="KW-0349">Heme</keyword>
<evidence type="ECO:0000259" key="6">
    <source>
        <dbReference type="PROSITE" id="PS50255"/>
    </source>
</evidence>
<dbReference type="Pfam" id="PF01593">
    <property type="entry name" value="Amino_oxidase"/>
    <property type="match status" value="1"/>
</dbReference>
<organism evidence="7">
    <name type="scientific">viral metagenome</name>
    <dbReference type="NCBI Taxonomy" id="1070528"/>
    <lineage>
        <taxon>unclassified sequences</taxon>
        <taxon>metagenomes</taxon>
        <taxon>organismal metagenomes</taxon>
    </lineage>
</organism>
<dbReference type="InterPro" id="IPR050668">
    <property type="entry name" value="Cytochrome_b5"/>
</dbReference>
<comment type="similarity">
    <text evidence="4">Belongs to the cytochrome b5 family.</text>
</comment>
<evidence type="ECO:0000313" key="7">
    <source>
        <dbReference type="EMBL" id="QHT28358.1"/>
    </source>
</evidence>
<dbReference type="SMART" id="SM01117">
    <property type="entry name" value="Cyt-b5"/>
    <property type="match status" value="1"/>
</dbReference>
<keyword evidence="5" id="KW-0472">Membrane</keyword>
<dbReference type="GO" id="GO:0016491">
    <property type="term" value="F:oxidoreductase activity"/>
    <property type="evidence" value="ECO:0007669"/>
    <property type="project" value="InterPro"/>
</dbReference>
<dbReference type="GO" id="GO:0046872">
    <property type="term" value="F:metal ion binding"/>
    <property type="evidence" value="ECO:0007669"/>
    <property type="project" value="UniProtKB-KW"/>
</dbReference>
<feature type="transmembrane region" description="Helical" evidence="5">
    <location>
        <begin position="6"/>
        <end position="24"/>
    </location>
</feature>
<keyword evidence="5" id="KW-0812">Transmembrane</keyword>
<dbReference type="GO" id="GO:0016020">
    <property type="term" value="C:membrane"/>
    <property type="evidence" value="ECO:0007669"/>
    <property type="project" value="TreeGrafter"/>
</dbReference>
<dbReference type="InterPro" id="IPR036400">
    <property type="entry name" value="Cyt_B5-like_heme/steroid_sf"/>
</dbReference>
<keyword evidence="3" id="KW-0408">Iron</keyword>
<evidence type="ECO:0000256" key="4">
    <source>
        <dbReference type="ARBA" id="ARBA00038168"/>
    </source>
</evidence>
<dbReference type="PROSITE" id="PS50255">
    <property type="entry name" value="CYTOCHROME_B5_2"/>
    <property type="match status" value="1"/>
</dbReference>
<keyword evidence="5" id="KW-1133">Transmembrane helix</keyword>
<proteinExistence type="inferred from homology"/>
<sequence length="500" mass="58326">MEGDTYDYIIIGGGIAGLTSMYYLGKQKHKILMLERMPRLGGKIYSEHINFKGQKHIFEKGAVRFHNKQTHMLQLIEDVGLKKDIIKYPSEITRGDNLFPLLNQISRNILEANKERMLNLSFIDYVNKYETKSVANKIKHYTYYETLEYGNAYYIAKYMLSNYDTNLKYMTLKNGMSSLIAKIEREISLYKKSTILKEKMVSDVKKKNDYFQVFLGENGEIYCSKNIIFALPSKYLSKFSLLNSKKNVNEAINGIHYRTLNRIYAVFPKSEKTLFEEKVITSNGKLKTSVMFDNQKSLISYCDGKCAKKWFKINMKEKLKSEVEKEVKKLDSNYKTPLKVWNYYWPNSLGIWKKGVDFEKMQKHMLQPRKNVFVCGDSFSVHQCWMEGAILTAKEIVNMSKNRKSIKTRKMKGGKANKKYTMQQVAKHNKKEDGWLVINKKVYDVTTWIDKHPGGAVIENYLGRDATNAFKSIGHPEYVMKTILPKYYIGMLQDKTRKNN</sequence>
<accession>A0A6C0EHB6</accession>
<keyword evidence="2" id="KW-0479">Metal-binding</keyword>
<evidence type="ECO:0000256" key="1">
    <source>
        <dbReference type="ARBA" id="ARBA00022617"/>
    </source>
</evidence>
<feature type="domain" description="Cytochrome b5 heme-binding" evidence="6">
    <location>
        <begin position="417"/>
        <end position="493"/>
    </location>
</feature>
<name>A0A6C0EHB6_9ZZZZ</name>
<dbReference type="Gene3D" id="3.50.50.60">
    <property type="entry name" value="FAD/NAD(P)-binding domain"/>
    <property type="match status" value="1"/>
</dbReference>
<evidence type="ECO:0000256" key="3">
    <source>
        <dbReference type="ARBA" id="ARBA00023004"/>
    </source>
</evidence>
<dbReference type="Pfam" id="PF00173">
    <property type="entry name" value="Cyt-b5"/>
    <property type="match status" value="1"/>
</dbReference>
<dbReference type="EMBL" id="MN738855">
    <property type="protein sequence ID" value="QHT28358.1"/>
    <property type="molecule type" value="Genomic_DNA"/>
</dbReference>